<dbReference type="EMBL" id="JAEHTE010000008">
    <property type="protein sequence ID" value="MBI6884291.1"/>
    <property type="molecule type" value="Genomic_DNA"/>
</dbReference>
<protein>
    <submittedName>
        <fullName evidence="2">SH3 domain-containing protein</fullName>
    </submittedName>
</protein>
<comment type="caution">
    <text evidence="2">The sequence shown here is derived from an EMBL/GenBank/DDBJ whole genome shotgun (WGS) entry which is preliminary data.</text>
</comment>
<gene>
    <name evidence="2" type="ORF">JEU22_10245</name>
</gene>
<reference evidence="2" key="1">
    <citation type="submission" date="2020-12" db="EMBL/GenBank/DDBJ databases">
        <title>Enhanced detection system for hospital associated transmission using whole genome sequencing surveillance.</title>
        <authorList>
            <person name="Harrison L.H."/>
            <person name="Van Tyne D."/>
            <person name="Marsh J.W."/>
            <person name="Griffith M.P."/>
            <person name="Snyder D.J."/>
            <person name="Cooper V.S."/>
            <person name="Mustapha M."/>
        </authorList>
    </citation>
    <scope>NUCLEOTIDE SEQUENCE</scope>
    <source>
        <strain evidence="2">PSB00042</strain>
    </source>
</reference>
<accession>A0A8I1EEY1</accession>
<dbReference type="Proteomes" id="UP000637061">
    <property type="component" value="Unassembled WGS sequence"/>
</dbReference>
<proteinExistence type="predicted"/>
<dbReference type="RefSeq" id="WP_198747183.1">
    <property type="nucleotide sequence ID" value="NZ_JAEHTE010000008.1"/>
</dbReference>
<organism evidence="2 3">
    <name type="scientific">Pseudomonas putida</name>
    <name type="common">Arthrobacter siderocapsulatus</name>
    <dbReference type="NCBI Taxonomy" id="303"/>
    <lineage>
        <taxon>Bacteria</taxon>
        <taxon>Pseudomonadati</taxon>
        <taxon>Pseudomonadota</taxon>
        <taxon>Gammaproteobacteria</taxon>
        <taxon>Pseudomonadales</taxon>
        <taxon>Pseudomonadaceae</taxon>
        <taxon>Pseudomonas</taxon>
    </lineage>
</organism>
<evidence type="ECO:0000256" key="1">
    <source>
        <dbReference type="SAM" id="MobiDB-lite"/>
    </source>
</evidence>
<sequence length="474" mass="51542">MNDKKRLPSTEAEVPNEDSATRSAGQLSEQAGERVTPSIGVDSIARTGADLSLDPPSITTLEQAKASLNAMDTLNSISNKPWLKTMALIDSINNPPWKKAMAIIQAIENPPWKQAMAAFETMENPPWRQALAAVDSIENQPWRQAIAAIDSIENPTWKQALAAVESINNPSWKQTMAVIESVENPPWKQALAAVDSINNPSWIKAMEAIESAQNPPWKQAIETALQSVNNPGLRAARAALDSLKVSSWRNALAELDAITSSSALRMAAVAIESWGDLHSPLLGYLASDEARDLTAILGEVALQNPESFLSSDTIEHSDLPALERQIVGLLDSGDAIEQLPATARSHLLQYAIYLCHFAKVIMYLIAVWQAVDFVQGKLSSAKSSADVKGSIAQIPQEQASLLSGHRVLIRDKVNLRTQPSEKSEIKALPKIGAVLEVLEDGEVWIRVSIDVSGEIVEGWIARRYTVALGIPKQQ</sequence>
<name>A0A8I1EEY1_PSEPU</name>
<evidence type="ECO:0000313" key="3">
    <source>
        <dbReference type="Proteomes" id="UP000637061"/>
    </source>
</evidence>
<feature type="region of interest" description="Disordered" evidence="1">
    <location>
        <begin position="1"/>
        <end position="40"/>
    </location>
</feature>
<dbReference type="AlphaFoldDB" id="A0A8I1EEY1"/>
<evidence type="ECO:0000313" key="2">
    <source>
        <dbReference type="EMBL" id="MBI6884291.1"/>
    </source>
</evidence>
<dbReference type="Gene3D" id="2.30.30.40">
    <property type="entry name" value="SH3 Domains"/>
    <property type="match status" value="1"/>
</dbReference>